<protein>
    <recommendedName>
        <fullName evidence="6">Lipoprotein</fullName>
    </recommendedName>
</protein>
<evidence type="ECO:0000313" key="5">
    <source>
        <dbReference type="Proteomes" id="UP001209666"/>
    </source>
</evidence>
<reference evidence="2" key="2">
    <citation type="submission" date="2021-10" db="EMBL/GenBank/DDBJ databases">
        <title>Anaerobic single-cell dispensing facilitates the cultivation of human gut bacteria.</title>
        <authorList>
            <person name="Afrizal A."/>
        </authorList>
    </citation>
    <scope>NUCLEOTIDE SEQUENCE</scope>
    <source>
        <strain evidence="2">CLA-AA-H204</strain>
    </source>
</reference>
<evidence type="ECO:0000313" key="2">
    <source>
        <dbReference type="EMBL" id="MCC2243172.1"/>
    </source>
</evidence>
<dbReference type="Proteomes" id="UP001209666">
    <property type="component" value="Unassembled WGS sequence"/>
</dbReference>
<dbReference type="EMBL" id="JAOQKI010000001">
    <property type="protein sequence ID" value="MCU6715827.1"/>
    <property type="molecule type" value="Genomic_DNA"/>
</dbReference>
<keyword evidence="1" id="KW-0732">Signal</keyword>
<accession>A0AAW4WK08</accession>
<feature type="signal peptide" evidence="1">
    <location>
        <begin position="1"/>
        <end position="18"/>
    </location>
</feature>
<organism evidence="2 4">
    <name type="scientific">Roseburia amylophila</name>
    <dbReference type="NCBI Taxonomy" id="2981794"/>
    <lineage>
        <taxon>Bacteria</taxon>
        <taxon>Bacillati</taxon>
        <taxon>Bacillota</taxon>
        <taxon>Clostridia</taxon>
        <taxon>Lachnospirales</taxon>
        <taxon>Lachnospiraceae</taxon>
        <taxon>Roseburia</taxon>
    </lineage>
</organism>
<dbReference type="Proteomes" id="UP001198893">
    <property type="component" value="Unassembled WGS sequence"/>
</dbReference>
<dbReference type="PROSITE" id="PS51257">
    <property type="entry name" value="PROKAR_LIPOPROTEIN"/>
    <property type="match status" value="1"/>
</dbReference>
<dbReference type="RefSeq" id="WP_118087832.1">
    <property type="nucleotide sequence ID" value="NZ_JAJEQW010000016.1"/>
</dbReference>
<name>A0AAW4WK08_9FIRM</name>
<evidence type="ECO:0000313" key="4">
    <source>
        <dbReference type="Proteomes" id="UP001198893"/>
    </source>
</evidence>
<comment type="caution">
    <text evidence="2">The sequence shown here is derived from an EMBL/GenBank/DDBJ whole genome shotgun (WGS) entry which is preliminary data.</text>
</comment>
<dbReference type="AlphaFoldDB" id="A0AAW4WK08"/>
<feature type="chain" id="PRO_5043599217" description="Lipoprotein" evidence="1">
    <location>
        <begin position="19"/>
        <end position="109"/>
    </location>
</feature>
<proteinExistence type="predicted"/>
<gene>
    <name evidence="2" type="ORF">LKD47_12895</name>
    <name evidence="3" type="ORF">OCV43_00865</name>
</gene>
<dbReference type="EMBL" id="JAJEQW010000016">
    <property type="protein sequence ID" value="MCC2243172.1"/>
    <property type="molecule type" value="Genomic_DNA"/>
</dbReference>
<evidence type="ECO:0000313" key="3">
    <source>
        <dbReference type="EMBL" id="MCU6715827.1"/>
    </source>
</evidence>
<reference evidence="3" key="3">
    <citation type="submission" date="2022-09" db="EMBL/GenBank/DDBJ databases">
        <authorList>
            <person name="Hitch T.C.A."/>
        </authorList>
    </citation>
    <scope>NUCLEOTIDE SEQUENCE</scope>
    <source>
        <strain evidence="3">Sanger_19</strain>
    </source>
</reference>
<evidence type="ECO:0000256" key="1">
    <source>
        <dbReference type="SAM" id="SignalP"/>
    </source>
</evidence>
<reference evidence="3 5" key="1">
    <citation type="journal article" date="2021" name="ISME Commun">
        <title>Automated analysis of genomic sequences facilitates high-throughput and comprehensive description of bacteria.</title>
        <authorList>
            <person name="Hitch T.C.A."/>
        </authorList>
    </citation>
    <scope>NUCLEOTIDE SEQUENCE [LARGE SCALE GENOMIC DNA]</scope>
    <source>
        <strain evidence="3 5">Sanger_19</strain>
    </source>
</reference>
<keyword evidence="5" id="KW-1185">Reference proteome</keyword>
<evidence type="ECO:0008006" key="6">
    <source>
        <dbReference type="Google" id="ProtNLM"/>
    </source>
</evidence>
<sequence length="109" mass="12002">MKKIISCLVVLTMCISLAACGGTDKQAAIDAFNKASTSFNEVANAINANPDAYDQDVIDTMVEMADVLQQHKELLEGDTEIEEDKLNEMIEWYGTVEEWVSDVKAELGI</sequence>